<keyword evidence="2" id="KW-0812">Transmembrane</keyword>
<evidence type="ECO:0000313" key="4">
    <source>
        <dbReference type="Proteomes" id="UP000215335"/>
    </source>
</evidence>
<reference evidence="3 4" key="1">
    <citation type="journal article" date="2017" name="Curr. Biol.">
        <title>The Evolution of Venom by Co-option of Single-Copy Genes.</title>
        <authorList>
            <person name="Martinson E.O."/>
            <person name="Mrinalini"/>
            <person name="Kelkar Y.D."/>
            <person name="Chang C.H."/>
            <person name="Werren J.H."/>
        </authorList>
    </citation>
    <scope>NUCLEOTIDE SEQUENCE [LARGE SCALE GENOMIC DNA]</scope>
    <source>
        <strain evidence="3 4">Alberta</strain>
        <tissue evidence="3">Whole body</tissue>
    </source>
</reference>
<organism evidence="3 4">
    <name type="scientific">Trichomalopsis sarcophagae</name>
    <dbReference type="NCBI Taxonomy" id="543379"/>
    <lineage>
        <taxon>Eukaryota</taxon>
        <taxon>Metazoa</taxon>
        <taxon>Ecdysozoa</taxon>
        <taxon>Arthropoda</taxon>
        <taxon>Hexapoda</taxon>
        <taxon>Insecta</taxon>
        <taxon>Pterygota</taxon>
        <taxon>Neoptera</taxon>
        <taxon>Endopterygota</taxon>
        <taxon>Hymenoptera</taxon>
        <taxon>Apocrita</taxon>
        <taxon>Proctotrupomorpha</taxon>
        <taxon>Chalcidoidea</taxon>
        <taxon>Pteromalidae</taxon>
        <taxon>Pteromalinae</taxon>
        <taxon>Trichomalopsis</taxon>
    </lineage>
</organism>
<comment type="caution">
    <text evidence="3">The sequence shown here is derived from an EMBL/GenBank/DDBJ whole genome shotgun (WGS) entry which is preliminary data.</text>
</comment>
<dbReference type="EMBL" id="NNAY01003706">
    <property type="protein sequence ID" value="OXU18980.1"/>
    <property type="molecule type" value="Genomic_DNA"/>
</dbReference>
<proteinExistence type="predicted"/>
<gene>
    <name evidence="3" type="ORF">TSAR_002913</name>
</gene>
<keyword evidence="2" id="KW-1133">Transmembrane helix</keyword>
<feature type="transmembrane region" description="Helical" evidence="2">
    <location>
        <begin position="12"/>
        <end position="30"/>
    </location>
</feature>
<keyword evidence="2" id="KW-0472">Membrane</keyword>
<sequence>MSSLDIINSFHHLPIFFVFAGHVTSVCYFYDVNGDADRRFSARSERAQTRFRFGRINSYATDTVNNPLAVVPYRHTSLFPSFECLGTPLDPPQPPTIPDAVNGREEER</sequence>
<evidence type="ECO:0000313" key="3">
    <source>
        <dbReference type="EMBL" id="OXU18980.1"/>
    </source>
</evidence>
<keyword evidence="4" id="KW-1185">Reference proteome</keyword>
<protein>
    <submittedName>
        <fullName evidence="3">Uncharacterized protein</fullName>
    </submittedName>
</protein>
<dbReference type="Proteomes" id="UP000215335">
    <property type="component" value="Unassembled WGS sequence"/>
</dbReference>
<evidence type="ECO:0000256" key="2">
    <source>
        <dbReference type="SAM" id="Phobius"/>
    </source>
</evidence>
<name>A0A232EKV0_9HYME</name>
<evidence type="ECO:0000256" key="1">
    <source>
        <dbReference type="SAM" id="MobiDB-lite"/>
    </source>
</evidence>
<accession>A0A232EKV0</accession>
<dbReference type="AlphaFoldDB" id="A0A232EKV0"/>
<feature type="region of interest" description="Disordered" evidence="1">
    <location>
        <begin position="85"/>
        <end position="108"/>
    </location>
</feature>